<dbReference type="HOGENOM" id="CLU_017584_19_1_11"/>
<evidence type="ECO:0000313" key="7">
    <source>
        <dbReference type="Proteomes" id="UP000003111"/>
    </source>
</evidence>
<dbReference type="GO" id="GO:0008483">
    <property type="term" value="F:transaminase activity"/>
    <property type="evidence" value="ECO:0007669"/>
    <property type="project" value="UniProtKB-KW"/>
</dbReference>
<evidence type="ECO:0000256" key="4">
    <source>
        <dbReference type="RuleBase" id="RU000481"/>
    </source>
</evidence>
<dbReference type="eggNOG" id="COG0436">
    <property type="taxonomic scope" value="Bacteria"/>
</dbReference>
<dbReference type="InterPro" id="IPR015421">
    <property type="entry name" value="PyrdxlP-dep_Trfase_major"/>
</dbReference>
<name>E2SE58_9ACTN</name>
<accession>E2SE58</accession>
<keyword evidence="2 4" id="KW-0032">Aminotransferase</keyword>
<dbReference type="InterPro" id="IPR004839">
    <property type="entry name" value="Aminotransferase_I/II_large"/>
</dbReference>
<dbReference type="EC" id="2.6.1.-" evidence="4"/>
<dbReference type="OrthoDB" id="9813612at2"/>
<dbReference type="PANTHER" id="PTHR42832:SF3">
    <property type="entry name" value="L-GLUTAMINE--4-(METHYLSULFANYL)-2-OXOBUTANOATE AMINOTRANSFERASE"/>
    <property type="match status" value="1"/>
</dbReference>
<reference evidence="6" key="1">
    <citation type="submission" date="2010-08" db="EMBL/GenBank/DDBJ databases">
        <authorList>
            <person name="Muzny D."/>
            <person name="Qin X."/>
            <person name="Buhay C."/>
            <person name="Dugan-Rocha S."/>
            <person name="Ding Y."/>
            <person name="Chen G."/>
            <person name="Hawes A."/>
            <person name="Holder M."/>
            <person name="Jhangiani S."/>
            <person name="Johnson A."/>
            <person name="Khan Z."/>
            <person name="Li Z."/>
            <person name="Liu W."/>
            <person name="Liu X."/>
            <person name="Perez L."/>
            <person name="Shen H."/>
            <person name="Wang Q."/>
            <person name="Watt J."/>
            <person name="Xi L."/>
            <person name="Xin Y."/>
            <person name="Zhou J."/>
            <person name="Deng J."/>
            <person name="Jiang H."/>
            <person name="Liu Y."/>
            <person name="Qu J."/>
            <person name="Song X.-Z."/>
            <person name="Zhang L."/>
            <person name="Villasana D."/>
            <person name="Johnson A."/>
            <person name="Liu J."/>
            <person name="Liyanage D."/>
            <person name="Lorensuhewa L."/>
            <person name="Robinson T."/>
            <person name="Song A."/>
            <person name="Song B.-B."/>
            <person name="Dinh H."/>
            <person name="Thornton R."/>
            <person name="Coyle M."/>
            <person name="Francisco L."/>
            <person name="Jackson L."/>
            <person name="Javaid M."/>
            <person name="Korchina V."/>
            <person name="Kovar C."/>
            <person name="Mata R."/>
            <person name="Mathew T."/>
            <person name="Ngo R."/>
            <person name="Nguyen L."/>
            <person name="Nguyen N."/>
            <person name="Okwuonu G."/>
            <person name="Ongeri F."/>
            <person name="Pham C."/>
            <person name="Simmons D."/>
            <person name="Wilczek-Boney K."/>
            <person name="Hale W."/>
            <person name="Jakkamsetti A."/>
            <person name="Pham P."/>
            <person name="Ruth R."/>
            <person name="San Lucas F."/>
            <person name="Warren J."/>
            <person name="Zhang J."/>
            <person name="Zhao Z."/>
            <person name="Zhou C."/>
            <person name="Zhu D."/>
            <person name="Lee S."/>
            <person name="Bess C."/>
            <person name="Blankenburg K."/>
            <person name="Forbes L."/>
            <person name="Fu Q."/>
            <person name="Gubbala S."/>
            <person name="Hirani K."/>
            <person name="Jayaseelan J.C."/>
            <person name="Lara F."/>
            <person name="Munidasa M."/>
            <person name="Palculict T."/>
            <person name="Patil S."/>
            <person name="Pu L.-L."/>
            <person name="Saada N."/>
            <person name="Tang L."/>
            <person name="Weissenberger G."/>
            <person name="Zhu Y."/>
            <person name="Hemphill L."/>
            <person name="Shang Y."/>
            <person name="Youmans B."/>
            <person name="Ayvaz T."/>
            <person name="Ross M."/>
            <person name="Santibanez J."/>
            <person name="Aqrawi P."/>
            <person name="Gross S."/>
            <person name="Joshi V."/>
            <person name="Fowler G."/>
            <person name="Nazareth L."/>
            <person name="Reid J."/>
            <person name="Worley K."/>
            <person name="Petrosino J."/>
            <person name="Highlander S."/>
            <person name="Gibbs R."/>
        </authorList>
    </citation>
    <scope>NUCLEOTIDE SEQUENCE [LARGE SCALE GENOMIC DNA]</scope>
    <source>
        <strain evidence="6">DSM 15272</strain>
    </source>
</reference>
<dbReference type="STRING" id="585531.HMPREF0063_11994"/>
<dbReference type="InterPro" id="IPR019880">
    <property type="entry name" value="OxyQ"/>
</dbReference>
<dbReference type="Proteomes" id="UP000003111">
    <property type="component" value="Unassembled WGS sequence"/>
</dbReference>
<keyword evidence="3 4" id="KW-0808">Transferase</keyword>
<dbReference type="Pfam" id="PF00155">
    <property type="entry name" value="Aminotran_1_2"/>
    <property type="match status" value="1"/>
</dbReference>
<feature type="domain" description="Aminotransferase class I/classII large" evidence="5">
    <location>
        <begin position="31"/>
        <end position="364"/>
    </location>
</feature>
<sequence length="365" mass="38678">MGRPVSARFPDFPWDTLAAAKTRAAEHPGGIVDLSIGTPVDPTPEVARAALVAAADAPGYPTVLGPVEVRQAAVSWLERRAGVTGLRPDQVLMTIGSKELIANLPVQLGLGAGDLVVFPELAYPTYEVGARYAGCEVLAADSTVAIGPRTPALLYLNSPANPSGRILGADHLRKVVTWARERGVLVVSDECYLEFAWEGAAVSVLHPDVSGGDHTGLLAVHSTSKRSNLAGYRAAFVAGDAAVVAELLAVRKHLGFMVPAPVQQAMAATLADDTHVDDQLQRYARRRLRLRAALESAGYTVDHSEGALYLWATRDEPCRATVDRLAEVGILVAPGDFYGPAGARHVRVAFTASDERVEAAVSRLT</sequence>
<comment type="caution">
    <text evidence="6">The sequence shown here is derived from an EMBL/GenBank/DDBJ whole genome shotgun (WGS) entry which is preliminary data.</text>
</comment>
<keyword evidence="7" id="KW-1185">Reference proteome</keyword>
<dbReference type="PANTHER" id="PTHR42832">
    <property type="entry name" value="AMINO ACID AMINOTRANSFERASE"/>
    <property type="match status" value="1"/>
</dbReference>
<dbReference type="InterPro" id="IPR015422">
    <property type="entry name" value="PyrdxlP-dep_Trfase_small"/>
</dbReference>
<gene>
    <name evidence="6" type="primary">dapC</name>
    <name evidence="6" type="ORF">HMPREF0063_11994</name>
</gene>
<evidence type="ECO:0000313" key="6">
    <source>
        <dbReference type="EMBL" id="EFQ82785.1"/>
    </source>
</evidence>
<dbReference type="SUPFAM" id="SSF53383">
    <property type="entry name" value="PLP-dependent transferases"/>
    <property type="match status" value="1"/>
</dbReference>
<comment type="cofactor">
    <cofactor evidence="1 4">
        <name>pyridoxal 5'-phosphate</name>
        <dbReference type="ChEBI" id="CHEBI:597326"/>
    </cofactor>
</comment>
<dbReference type="AlphaFoldDB" id="E2SE58"/>
<protein>
    <recommendedName>
        <fullName evidence="4">Aminotransferase</fullName>
        <ecNumber evidence="4">2.6.1.-</ecNumber>
    </recommendedName>
</protein>
<dbReference type="GO" id="GO:0030170">
    <property type="term" value="F:pyridoxal phosphate binding"/>
    <property type="evidence" value="ECO:0007669"/>
    <property type="project" value="InterPro"/>
</dbReference>
<dbReference type="CDD" id="cd00609">
    <property type="entry name" value="AAT_like"/>
    <property type="match status" value="1"/>
</dbReference>
<dbReference type="RefSeq" id="WP_007077086.1">
    <property type="nucleotide sequence ID" value="NZ_CM001024.1"/>
</dbReference>
<dbReference type="InterPro" id="IPR050881">
    <property type="entry name" value="LL-DAP_aminotransferase"/>
</dbReference>
<comment type="similarity">
    <text evidence="4">Belongs to the class-I pyridoxal-phosphate-dependent aminotransferase family.</text>
</comment>
<dbReference type="InterPro" id="IPR015424">
    <property type="entry name" value="PyrdxlP-dep_Trfase"/>
</dbReference>
<organism evidence="6 7">
    <name type="scientific">Aeromicrobium marinum DSM 15272</name>
    <dbReference type="NCBI Taxonomy" id="585531"/>
    <lineage>
        <taxon>Bacteria</taxon>
        <taxon>Bacillati</taxon>
        <taxon>Actinomycetota</taxon>
        <taxon>Actinomycetes</taxon>
        <taxon>Propionibacteriales</taxon>
        <taxon>Nocardioidaceae</taxon>
        <taxon>Aeromicrobium</taxon>
    </lineage>
</organism>
<proteinExistence type="inferred from homology"/>
<evidence type="ECO:0000259" key="5">
    <source>
        <dbReference type="Pfam" id="PF00155"/>
    </source>
</evidence>
<evidence type="ECO:0000256" key="3">
    <source>
        <dbReference type="ARBA" id="ARBA00022679"/>
    </source>
</evidence>
<dbReference type="Gene3D" id="3.90.1150.10">
    <property type="entry name" value="Aspartate Aminotransferase, domain 1"/>
    <property type="match status" value="1"/>
</dbReference>
<evidence type="ECO:0000256" key="2">
    <source>
        <dbReference type="ARBA" id="ARBA00022576"/>
    </source>
</evidence>
<evidence type="ECO:0000256" key="1">
    <source>
        <dbReference type="ARBA" id="ARBA00001933"/>
    </source>
</evidence>
<dbReference type="Gene3D" id="3.40.640.10">
    <property type="entry name" value="Type I PLP-dependent aspartate aminotransferase-like (Major domain)"/>
    <property type="match status" value="1"/>
</dbReference>
<dbReference type="NCBIfam" id="TIGR03539">
    <property type="entry name" value="DapC_actino"/>
    <property type="match status" value="1"/>
</dbReference>
<dbReference type="PROSITE" id="PS00105">
    <property type="entry name" value="AA_TRANSFER_CLASS_1"/>
    <property type="match status" value="1"/>
</dbReference>
<dbReference type="InterPro" id="IPR004838">
    <property type="entry name" value="NHTrfase_class1_PyrdxlP-BS"/>
</dbReference>
<dbReference type="EMBL" id="ACLF03000006">
    <property type="protein sequence ID" value="EFQ82785.1"/>
    <property type="molecule type" value="Genomic_DNA"/>
</dbReference>